<evidence type="ECO:0000256" key="9">
    <source>
        <dbReference type="SAM" id="Phobius"/>
    </source>
</evidence>
<feature type="transmembrane region" description="Helical" evidence="9">
    <location>
        <begin position="244"/>
        <end position="269"/>
    </location>
</feature>
<organism evidence="11 12">
    <name type="scientific">Plantactinospora siamensis</name>
    <dbReference type="NCBI Taxonomy" id="555372"/>
    <lineage>
        <taxon>Bacteria</taxon>
        <taxon>Bacillati</taxon>
        <taxon>Actinomycetota</taxon>
        <taxon>Actinomycetes</taxon>
        <taxon>Micromonosporales</taxon>
        <taxon>Micromonosporaceae</taxon>
        <taxon>Plantactinospora</taxon>
    </lineage>
</organism>
<evidence type="ECO:0000256" key="7">
    <source>
        <dbReference type="ARBA" id="ARBA00023065"/>
    </source>
</evidence>
<evidence type="ECO:0000256" key="2">
    <source>
        <dbReference type="ARBA" id="ARBA00022448"/>
    </source>
</evidence>
<feature type="domain" description="RCK C-terminal" evidence="10">
    <location>
        <begin position="416"/>
        <end position="498"/>
    </location>
</feature>
<feature type="transmembrane region" description="Helical" evidence="9">
    <location>
        <begin position="41"/>
        <end position="61"/>
    </location>
</feature>
<dbReference type="InterPro" id="IPR006153">
    <property type="entry name" value="Cation/H_exchanger_TM"/>
</dbReference>
<keyword evidence="7" id="KW-0406">Ion transport</keyword>
<evidence type="ECO:0000256" key="8">
    <source>
        <dbReference type="ARBA" id="ARBA00023136"/>
    </source>
</evidence>
<keyword evidence="12" id="KW-1185">Reference proteome</keyword>
<dbReference type="Gene3D" id="1.20.1530.20">
    <property type="match status" value="1"/>
</dbReference>
<feature type="transmembrane region" description="Helical" evidence="9">
    <location>
        <begin position="312"/>
        <end position="336"/>
    </location>
</feature>
<dbReference type="EMBL" id="JBHLUE010000020">
    <property type="protein sequence ID" value="MFC0567275.1"/>
    <property type="molecule type" value="Genomic_DNA"/>
</dbReference>
<evidence type="ECO:0000256" key="1">
    <source>
        <dbReference type="ARBA" id="ARBA00004651"/>
    </source>
</evidence>
<name>A0ABV6P2L4_9ACTN</name>
<dbReference type="InterPro" id="IPR038770">
    <property type="entry name" value="Na+/solute_symporter_sf"/>
</dbReference>
<feature type="transmembrane region" description="Helical" evidence="9">
    <location>
        <begin position="202"/>
        <end position="224"/>
    </location>
</feature>
<evidence type="ECO:0000313" key="11">
    <source>
        <dbReference type="EMBL" id="MFC0567275.1"/>
    </source>
</evidence>
<feature type="transmembrane region" description="Helical" evidence="9">
    <location>
        <begin position="67"/>
        <end position="87"/>
    </location>
</feature>
<keyword evidence="4" id="KW-1003">Cell membrane</keyword>
<dbReference type="InterPro" id="IPR036721">
    <property type="entry name" value="RCK_C_sf"/>
</dbReference>
<protein>
    <submittedName>
        <fullName evidence="11">Cation:proton antiporter</fullName>
    </submittedName>
</protein>
<sequence length="501" mass="52084">MPVGLLAAGEPTGELTTFGVVLGAVALAAMAAVLSNRLSDLIRVPAPALFLFAAAAASDLFPRLGTLAIGTVREIVTVALILVLFSGGMEIGWRRLRPALVPVLSIGVLGTVFTAVALAAAAHLLFDFAWLPALLLGTALAPTDPAAVFSVLGRREVVGRAGTILEGESGANDPVGIALMLSLLAAGTASGWSAVGTGLREFVLQLGIGGVVGLLGGRVLLLLMRRVSLPSEGLYPLQVLFGGAAVYGLATLAHGSGFLAVFLAGILIGDARAPFKLEIERFHGALASLGEIVAFTVLGLGVSLRGLHEQRALLVGLVLAVLLALLIRPLLVGGLLTVVRLRWGERIFIAWSGLKGAVPILLATFILTADVPEQVRLFDVVFVVVAFSVVVQGGLVPTVARLCGVRMRSHPLQPFAVGLRVSDEPRAVRRLRVADGSAVVGRTVRELSRDEGIWVNLVSRGGQQLGVQADTTLAAGDEVLVTTHNAEDHDRTTALFDAPPD</sequence>
<feature type="transmembrane region" description="Helical" evidence="9">
    <location>
        <begin position="175"/>
        <end position="195"/>
    </location>
</feature>
<reference evidence="11 12" key="1">
    <citation type="submission" date="2024-09" db="EMBL/GenBank/DDBJ databases">
        <authorList>
            <person name="Sun Q."/>
            <person name="Mori K."/>
        </authorList>
    </citation>
    <scope>NUCLEOTIDE SEQUENCE [LARGE SCALE GENOMIC DNA]</scope>
    <source>
        <strain evidence="11 12">TBRC 2205</strain>
    </source>
</reference>
<feature type="transmembrane region" description="Helical" evidence="9">
    <location>
        <begin position="15"/>
        <end position="34"/>
    </location>
</feature>
<keyword evidence="8 9" id="KW-0472">Membrane</keyword>
<evidence type="ECO:0000256" key="6">
    <source>
        <dbReference type="ARBA" id="ARBA00022989"/>
    </source>
</evidence>
<accession>A0ABV6P2L4</accession>
<comment type="subcellular location">
    <subcellularLocation>
        <location evidence="1">Cell membrane</location>
        <topology evidence="1">Multi-pass membrane protein</topology>
    </subcellularLocation>
</comment>
<dbReference type="Proteomes" id="UP001589894">
    <property type="component" value="Unassembled WGS sequence"/>
</dbReference>
<dbReference type="PROSITE" id="PS51202">
    <property type="entry name" value="RCK_C"/>
    <property type="match status" value="1"/>
</dbReference>
<comment type="caution">
    <text evidence="11">The sequence shown here is derived from an EMBL/GenBank/DDBJ whole genome shotgun (WGS) entry which is preliminary data.</text>
</comment>
<dbReference type="PANTHER" id="PTHR32507:SF7">
    <property type="entry name" value="K(+)_H(+) ANTIPORTER NHAP2"/>
    <property type="match status" value="1"/>
</dbReference>
<dbReference type="Pfam" id="PF00999">
    <property type="entry name" value="Na_H_Exchanger"/>
    <property type="match status" value="1"/>
</dbReference>
<dbReference type="Pfam" id="PF02080">
    <property type="entry name" value="TrkA_C"/>
    <property type="match status" value="1"/>
</dbReference>
<dbReference type="SUPFAM" id="SSF116726">
    <property type="entry name" value="TrkA C-terminal domain-like"/>
    <property type="match status" value="1"/>
</dbReference>
<keyword evidence="2" id="KW-0813">Transport</keyword>
<dbReference type="RefSeq" id="WP_377342567.1">
    <property type="nucleotide sequence ID" value="NZ_JBHLUE010000020.1"/>
</dbReference>
<evidence type="ECO:0000256" key="3">
    <source>
        <dbReference type="ARBA" id="ARBA00022449"/>
    </source>
</evidence>
<keyword evidence="6 9" id="KW-1133">Transmembrane helix</keyword>
<proteinExistence type="predicted"/>
<dbReference type="PANTHER" id="PTHR32507">
    <property type="entry name" value="NA(+)/H(+) ANTIPORTER 1"/>
    <property type="match status" value="1"/>
</dbReference>
<evidence type="ECO:0000313" key="12">
    <source>
        <dbReference type="Proteomes" id="UP001589894"/>
    </source>
</evidence>
<feature type="transmembrane region" description="Helical" evidence="9">
    <location>
        <begin position="99"/>
        <end position="126"/>
    </location>
</feature>
<feature type="transmembrane region" description="Helical" evidence="9">
    <location>
        <begin position="281"/>
        <end position="300"/>
    </location>
</feature>
<dbReference type="InterPro" id="IPR006037">
    <property type="entry name" value="RCK_C"/>
</dbReference>
<feature type="transmembrane region" description="Helical" evidence="9">
    <location>
        <begin position="348"/>
        <end position="368"/>
    </location>
</feature>
<keyword evidence="5 9" id="KW-0812">Transmembrane</keyword>
<evidence type="ECO:0000256" key="4">
    <source>
        <dbReference type="ARBA" id="ARBA00022475"/>
    </source>
</evidence>
<keyword evidence="3" id="KW-0050">Antiport</keyword>
<evidence type="ECO:0000259" key="10">
    <source>
        <dbReference type="PROSITE" id="PS51202"/>
    </source>
</evidence>
<dbReference type="Gene3D" id="3.30.70.1450">
    <property type="entry name" value="Regulator of K+ conductance, C-terminal domain"/>
    <property type="match status" value="1"/>
</dbReference>
<feature type="transmembrane region" description="Helical" evidence="9">
    <location>
        <begin position="380"/>
        <end position="400"/>
    </location>
</feature>
<gene>
    <name evidence="11" type="ORF">ACFFHU_24435</name>
</gene>
<evidence type="ECO:0000256" key="5">
    <source>
        <dbReference type="ARBA" id="ARBA00022692"/>
    </source>
</evidence>